<feature type="transmembrane region" description="Helical" evidence="9">
    <location>
        <begin position="71"/>
        <end position="96"/>
    </location>
</feature>
<dbReference type="NCBIfam" id="NF005818">
    <property type="entry name" value="PRK07691.1"/>
    <property type="match status" value="1"/>
</dbReference>
<name>A0ABW0UAI0_9BACI</name>
<dbReference type="PANTHER" id="PTHR42703">
    <property type="entry name" value="NADH DEHYDROGENASE"/>
    <property type="match status" value="1"/>
</dbReference>
<keyword evidence="4" id="KW-1003">Cell membrane</keyword>
<comment type="subcellular location">
    <subcellularLocation>
        <location evidence="1">Cell membrane</location>
        <topology evidence="1">Multi-pass membrane protein</topology>
    </subcellularLocation>
    <subcellularLocation>
        <location evidence="8">Membrane</location>
        <topology evidence="8">Multi-pass membrane protein</topology>
    </subcellularLocation>
</comment>
<feature type="transmembrane region" description="Helical" evidence="9">
    <location>
        <begin position="369"/>
        <end position="387"/>
    </location>
</feature>
<dbReference type="Proteomes" id="UP001596143">
    <property type="component" value="Unassembled WGS sequence"/>
</dbReference>
<feature type="transmembrane region" description="Helical" evidence="9">
    <location>
        <begin position="204"/>
        <end position="228"/>
    </location>
</feature>
<evidence type="ECO:0000256" key="5">
    <source>
        <dbReference type="ARBA" id="ARBA00022692"/>
    </source>
</evidence>
<feature type="transmembrane region" description="Helical" evidence="9">
    <location>
        <begin position="300"/>
        <end position="319"/>
    </location>
</feature>
<dbReference type="InterPro" id="IPR001750">
    <property type="entry name" value="ND/Mrp_TM"/>
</dbReference>
<dbReference type="InterPro" id="IPR050586">
    <property type="entry name" value="CPA3_Na-H_Antiporter_D"/>
</dbReference>
<comment type="similarity">
    <text evidence="2">Belongs to the CPA3 antiporters (TC 2.A.63) subunit D family.</text>
</comment>
<keyword evidence="5 8" id="KW-0812">Transmembrane</keyword>
<evidence type="ECO:0000256" key="4">
    <source>
        <dbReference type="ARBA" id="ARBA00022475"/>
    </source>
</evidence>
<feature type="transmembrane region" description="Helical" evidence="9">
    <location>
        <begin position="34"/>
        <end position="51"/>
    </location>
</feature>
<accession>A0ABW0UAI0</accession>
<feature type="transmembrane region" description="Helical" evidence="9">
    <location>
        <begin position="270"/>
        <end position="293"/>
    </location>
</feature>
<feature type="transmembrane region" description="Helical" evidence="9">
    <location>
        <begin position="407"/>
        <end position="428"/>
    </location>
</feature>
<keyword evidence="3" id="KW-0813">Transport</keyword>
<evidence type="ECO:0000256" key="8">
    <source>
        <dbReference type="RuleBase" id="RU000320"/>
    </source>
</evidence>
<dbReference type="PANTHER" id="PTHR42703:SF1">
    <property type="entry name" value="NA(+)_H(+) ANTIPORTER SUBUNIT D1"/>
    <property type="match status" value="1"/>
</dbReference>
<feature type="transmembrane region" description="Helical" evidence="9">
    <location>
        <begin position="162"/>
        <end position="184"/>
    </location>
</feature>
<dbReference type="Pfam" id="PF00361">
    <property type="entry name" value="Proton_antipo_M"/>
    <property type="match status" value="1"/>
</dbReference>
<feature type="transmembrane region" description="Helical" evidence="9">
    <location>
        <begin position="449"/>
        <end position="474"/>
    </location>
</feature>
<evidence type="ECO:0000256" key="1">
    <source>
        <dbReference type="ARBA" id="ARBA00004651"/>
    </source>
</evidence>
<feature type="domain" description="NADH:quinone oxidoreductase/Mrp antiporter transmembrane" evidence="10">
    <location>
        <begin position="127"/>
        <end position="418"/>
    </location>
</feature>
<evidence type="ECO:0000256" key="2">
    <source>
        <dbReference type="ARBA" id="ARBA00005346"/>
    </source>
</evidence>
<sequence>MTNYVIWTLLIPLLAGIIMLFIPQRVILQRTISIIASIILLINTVLLVFQIQTEGIQKMELGGWAPPFGIILVGDMLSGLLVLTTALVIIPILIYSFSSIGVEREKKYYYSIFFFLVTGVLGAFLTGDLFNMFVFFEVFLLSSYVLIVHGSTQKQLRESFKYVLINILSSALFVIGVAYLYAVIGTLNMAHLGERIASLTEPAPILTVIALMFLIIFGLKGAIFPLYFWLPASYTAPPTAIGALFGALLTKVGIYAIFRTYSIIFVHDPAYTHTVLGVLAALTMIFGVIGAVAHKDVTKILVYNVIVAVGFVLFGVSTMTEAGYQGAIYYVIHDMIIKAALFLLIGALVTVGGTKYLKQMGGIIKYHPALGWLFLVAVFALVGIPPLSGFIGKVLLIQGGTTVGDYWIVFLMMVASLLVLYSMIRIFLQGFYGKSVLSSKEEHGTTKGLLFPISLLIALSVLLGIGAEFLYPFVQTATEVLLQPELYINAVLKE</sequence>
<evidence type="ECO:0000259" key="10">
    <source>
        <dbReference type="Pfam" id="PF00361"/>
    </source>
</evidence>
<evidence type="ECO:0000256" key="6">
    <source>
        <dbReference type="ARBA" id="ARBA00022989"/>
    </source>
</evidence>
<protein>
    <submittedName>
        <fullName evidence="11">Na+/H+ antiporter subunit D</fullName>
    </submittedName>
</protein>
<feature type="transmembrane region" description="Helical" evidence="9">
    <location>
        <begin position="132"/>
        <end position="150"/>
    </location>
</feature>
<evidence type="ECO:0000256" key="3">
    <source>
        <dbReference type="ARBA" id="ARBA00022449"/>
    </source>
</evidence>
<evidence type="ECO:0000313" key="12">
    <source>
        <dbReference type="Proteomes" id="UP001596143"/>
    </source>
</evidence>
<feature type="transmembrane region" description="Helical" evidence="9">
    <location>
        <begin position="6"/>
        <end position="22"/>
    </location>
</feature>
<keyword evidence="3" id="KW-0050">Antiport</keyword>
<evidence type="ECO:0000256" key="7">
    <source>
        <dbReference type="ARBA" id="ARBA00023136"/>
    </source>
</evidence>
<keyword evidence="7 9" id="KW-0472">Membrane</keyword>
<evidence type="ECO:0000256" key="9">
    <source>
        <dbReference type="SAM" id="Phobius"/>
    </source>
</evidence>
<gene>
    <name evidence="11" type="ORF">ACFPTR_13055</name>
</gene>
<keyword evidence="6 9" id="KW-1133">Transmembrane helix</keyword>
<dbReference type="RefSeq" id="WP_270898171.1">
    <property type="nucleotide sequence ID" value="NZ_JBHSPF010000068.1"/>
</dbReference>
<dbReference type="PRINTS" id="PR01437">
    <property type="entry name" value="NUOXDRDTASE4"/>
</dbReference>
<keyword evidence="12" id="KW-1185">Reference proteome</keyword>
<comment type="caution">
    <text evidence="11">The sequence shown here is derived from an EMBL/GenBank/DDBJ whole genome shotgun (WGS) entry which is preliminary data.</text>
</comment>
<feature type="transmembrane region" description="Helical" evidence="9">
    <location>
        <begin position="108"/>
        <end position="126"/>
    </location>
</feature>
<dbReference type="EMBL" id="JBHSPF010000068">
    <property type="protein sequence ID" value="MFC5629777.1"/>
    <property type="molecule type" value="Genomic_DNA"/>
</dbReference>
<evidence type="ECO:0000313" key="11">
    <source>
        <dbReference type="EMBL" id="MFC5629777.1"/>
    </source>
</evidence>
<feature type="transmembrane region" description="Helical" evidence="9">
    <location>
        <begin position="240"/>
        <end position="258"/>
    </location>
</feature>
<reference evidence="12" key="1">
    <citation type="journal article" date="2019" name="Int. J. Syst. Evol. Microbiol.">
        <title>The Global Catalogue of Microorganisms (GCM) 10K type strain sequencing project: providing services to taxonomists for standard genome sequencing and annotation.</title>
        <authorList>
            <consortium name="The Broad Institute Genomics Platform"/>
            <consortium name="The Broad Institute Genome Sequencing Center for Infectious Disease"/>
            <person name="Wu L."/>
            <person name="Ma J."/>
        </authorList>
    </citation>
    <scope>NUCLEOTIDE SEQUENCE [LARGE SCALE GENOMIC DNA]</scope>
    <source>
        <strain evidence="12">CGMCC 1.15790</strain>
    </source>
</reference>
<organism evidence="11 12">
    <name type="scientific">Aliibacillus thermotolerans</name>
    <dbReference type="NCBI Taxonomy" id="1834418"/>
    <lineage>
        <taxon>Bacteria</taxon>
        <taxon>Bacillati</taxon>
        <taxon>Bacillota</taxon>
        <taxon>Bacilli</taxon>
        <taxon>Bacillales</taxon>
        <taxon>Bacillaceae</taxon>
        <taxon>Aliibacillus</taxon>
    </lineage>
</organism>
<dbReference type="InterPro" id="IPR003918">
    <property type="entry name" value="NADH_UbQ_OxRdtase"/>
</dbReference>
<proteinExistence type="inferred from homology"/>